<accession>A0A5E4SBL1</accession>
<evidence type="ECO:0000313" key="2">
    <source>
        <dbReference type="Proteomes" id="UP000366819"/>
    </source>
</evidence>
<dbReference type="EMBL" id="CABPSN010000001">
    <property type="protein sequence ID" value="VVD71964.1"/>
    <property type="molecule type" value="Genomic_DNA"/>
</dbReference>
<reference evidence="1 2" key="1">
    <citation type="submission" date="2019-08" db="EMBL/GenBank/DDBJ databases">
        <authorList>
            <person name="Peeters C."/>
        </authorList>
    </citation>
    <scope>NUCLEOTIDE SEQUENCE [LARGE SCALE GENOMIC DNA]</scope>
    <source>
        <strain evidence="1 2">LMG 31011</strain>
    </source>
</reference>
<dbReference type="OrthoDB" id="8902190at2"/>
<gene>
    <name evidence="1" type="ORF">PAQ31011_00657</name>
</gene>
<keyword evidence="2" id="KW-1185">Reference proteome</keyword>
<protein>
    <submittedName>
        <fullName evidence="1">Uncharacterized protein</fullName>
    </submittedName>
</protein>
<dbReference type="AlphaFoldDB" id="A0A5E4SBL1"/>
<organism evidence="1 2">
    <name type="scientific">Pandoraea aquatica</name>
    <dbReference type="NCBI Taxonomy" id="2508290"/>
    <lineage>
        <taxon>Bacteria</taxon>
        <taxon>Pseudomonadati</taxon>
        <taxon>Pseudomonadota</taxon>
        <taxon>Betaproteobacteria</taxon>
        <taxon>Burkholderiales</taxon>
        <taxon>Burkholderiaceae</taxon>
        <taxon>Pandoraea</taxon>
    </lineage>
</organism>
<evidence type="ECO:0000313" key="1">
    <source>
        <dbReference type="EMBL" id="VVD71964.1"/>
    </source>
</evidence>
<proteinExistence type="predicted"/>
<sequence>MPMWKTRSVDTEPVTHLVRWRVFEASDFTRHFVGWAIEGMAGRVSSAIQEFDLARGEGRTRSGRVYRLEGPSGEDGDASYTWDRWCTLNAVVSTRDVSNEYREHVADEGRV</sequence>
<name>A0A5E4SBL1_9BURK</name>
<dbReference type="Proteomes" id="UP000366819">
    <property type="component" value="Unassembled WGS sequence"/>
</dbReference>